<gene>
    <name evidence="1" type="ORF">IV80_GL000143</name>
</gene>
<dbReference type="RefSeq" id="WP_057748055.1">
    <property type="nucleotide sequence ID" value="NZ_BJVH01000001.1"/>
</dbReference>
<accession>A0A0R2IQY5</accession>
<dbReference type="AlphaFoldDB" id="A0A0R2IQY5"/>
<comment type="caution">
    <text evidence="1">The sequence shown here is derived from an EMBL/GenBank/DDBJ whole genome shotgun (WGS) entry which is preliminary data.</text>
</comment>
<evidence type="ECO:0008006" key="3">
    <source>
        <dbReference type="Google" id="ProtNLM"/>
    </source>
</evidence>
<evidence type="ECO:0000313" key="2">
    <source>
        <dbReference type="Proteomes" id="UP000051568"/>
    </source>
</evidence>
<dbReference type="EMBL" id="JQBR01000001">
    <property type="protein sequence ID" value="KRN67600.1"/>
    <property type="molecule type" value="Genomic_DNA"/>
</dbReference>
<name>A0A0R2IQY5_9LACO</name>
<organism evidence="1 2">
    <name type="scientific">Pediococcus cellicola</name>
    <dbReference type="NCBI Taxonomy" id="319652"/>
    <lineage>
        <taxon>Bacteria</taxon>
        <taxon>Bacillati</taxon>
        <taxon>Bacillota</taxon>
        <taxon>Bacilli</taxon>
        <taxon>Lactobacillales</taxon>
        <taxon>Lactobacillaceae</taxon>
        <taxon>Pediococcus</taxon>
    </lineage>
</organism>
<dbReference type="Proteomes" id="UP000051568">
    <property type="component" value="Unassembled WGS sequence"/>
</dbReference>
<reference evidence="1 2" key="1">
    <citation type="journal article" date="2015" name="Genome Announc.">
        <title>Expanding the biotechnology potential of lactobacilli through comparative genomics of 213 strains and associated genera.</title>
        <authorList>
            <person name="Sun Z."/>
            <person name="Harris H.M."/>
            <person name="McCann A."/>
            <person name="Guo C."/>
            <person name="Argimon S."/>
            <person name="Zhang W."/>
            <person name="Yang X."/>
            <person name="Jeffery I.B."/>
            <person name="Cooney J.C."/>
            <person name="Kagawa T.F."/>
            <person name="Liu W."/>
            <person name="Song Y."/>
            <person name="Salvetti E."/>
            <person name="Wrobel A."/>
            <person name="Rasinkangas P."/>
            <person name="Parkhill J."/>
            <person name="Rea M.C."/>
            <person name="O'Sullivan O."/>
            <person name="Ritari J."/>
            <person name="Douillard F.P."/>
            <person name="Paul Ross R."/>
            <person name="Yang R."/>
            <person name="Briner A.E."/>
            <person name="Felis G.E."/>
            <person name="de Vos W.M."/>
            <person name="Barrangou R."/>
            <person name="Klaenhammer T.R."/>
            <person name="Caufield P.W."/>
            <person name="Cui Y."/>
            <person name="Zhang H."/>
            <person name="O'Toole P.W."/>
        </authorList>
    </citation>
    <scope>NUCLEOTIDE SEQUENCE [LARGE SCALE GENOMIC DNA]</scope>
    <source>
        <strain evidence="1 2">DSM 17757</strain>
    </source>
</reference>
<proteinExistence type="predicted"/>
<keyword evidence="2" id="KW-1185">Reference proteome</keyword>
<evidence type="ECO:0000313" key="1">
    <source>
        <dbReference type="EMBL" id="KRN67600.1"/>
    </source>
</evidence>
<dbReference type="PATRIC" id="fig|319652.3.peg.145"/>
<dbReference type="OrthoDB" id="2248114at2"/>
<dbReference type="Gene3D" id="3.40.630.30">
    <property type="match status" value="1"/>
</dbReference>
<dbReference type="STRING" id="319652.IV80_GL000143"/>
<protein>
    <recommendedName>
        <fullName evidence="3">N-acetyltransferase domain-containing protein</fullName>
    </recommendedName>
</protein>
<sequence>MNAEQYKIKDYSPKFAKKTVTVMRKVTQRAFGELADDSFDKQVNHFKNVIAKQYAMRIVTSFNERTIYGVVIFDQSHLIELLVDPAKKNLGIEARLLKIVQQQSQGVLECDTANRQLKRFLIQNEFQEVAADHLIWRQTSL</sequence>